<evidence type="ECO:0000313" key="2">
    <source>
        <dbReference type="EMBL" id="CAK0819104.1"/>
    </source>
</evidence>
<gene>
    <name evidence="2" type="ORF">PCOR1329_LOCUS21181</name>
</gene>
<dbReference type="EMBL" id="CAUYUJ010006945">
    <property type="protein sequence ID" value="CAK0819104.1"/>
    <property type="molecule type" value="Genomic_DNA"/>
</dbReference>
<comment type="caution">
    <text evidence="2">The sequence shown here is derived from an EMBL/GenBank/DDBJ whole genome shotgun (WGS) entry which is preliminary data.</text>
</comment>
<dbReference type="Proteomes" id="UP001189429">
    <property type="component" value="Unassembled WGS sequence"/>
</dbReference>
<sequence length="124" mass="14001">MLAAVDTQRYVSVQEGLHVPRNDVSVVEAEKKKRMKNTIDLDSNTRRTKTTRNSVSSTRMRRTRRMLRRATSQTVQAARTRSHEAETQDGLDEPAFKAHEIDDVNSHSLWNPRVCGNLTGPGAV</sequence>
<accession>A0ABN9RJ29</accession>
<proteinExistence type="predicted"/>
<feature type="region of interest" description="Disordered" evidence="1">
    <location>
        <begin position="43"/>
        <end position="94"/>
    </location>
</feature>
<evidence type="ECO:0000256" key="1">
    <source>
        <dbReference type="SAM" id="MobiDB-lite"/>
    </source>
</evidence>
<evidence type="ECO:0000313" key="3">
    <source>
        <dbReference type="Proteomes" id="UP001189429"/>
    </source>
</evidence>
<name>A0ABN9RJ29_9DINO</name>
<protein>
    <submittedName>
        <fullName evidence="2">Uncharacterized protein</fullName>
    </submittedName>
</protein>
<organism evidence="2 3">
    <name type="scientific">Prorocentrum cordatum</name>
    <dbReference type="NCBI Taxonomy" id="2364126"/>
    <lineage>
        <taxon>Eukaryota</taxon>
        <taxon>Sar</taxon>
        <taxon>Alveolata</taxon>
        <taxon>Dinophyceae</taxon>
        <taxon>Prorocentrales</taxon>
        <taxon>Prorocentraceae</taxon>
        <taxon>Prorocentrum</taxon>
    </lineage>
</organism>
<feature type="compositionally biased region" description="Basic residues" evidence="1">
    <location>
        <begin position="59"/>
        <end position="68"/>
    </location>
</feature>
<keyword evidence="3" id="KW-1185">Reference proteome</keyword>
<reference evidence="2" key="1">
    <citation type="submission" date="2023-10" db="EMBL/GenBank/DDBJ databases">
        <authorList>
            <person name="Chen Y."/>
            <person name="Shah S."/>
            <person name="Dougan E. K."/>
            <person name="Thang M."/>
            <person name="Chan C."/>
        </authorList>
    </citation>
    <scope>NUCLEOTIDE SEQUENCE [LARGE SCALE GENOMIC DNA]</scope>
</reference>